<gene>
    <name evidence="2" type="ORF">GH741_12560</name>
</gene>
<dbReference type="OrthoDB" id="2067368at2"/>
<proteinExistence type="predicted"/>
<organism evidence="2 3">
    <name type="scientific">Aquibacillus halophilus</name>
    <dbReference type="NCBI Taxonomy" id="930132"/>
    <lineage>
        <taxon>Bacteria</taxon>
        <taxon>Bacillati</taxon>
        <taxon>Bacillota</taxon>
        <taxon>Bacilli</taxon>
        <taxon>Bacillales</taxon>
        <taxon>Bacillaceae</taxon>
        <taxon>Aquibacillus</taxon>
    </lineage>
</organism>
<accession>A0A6A8DID1</accession>
<name>A0A6A8DID1_9BACI</name>
<evidence type="ECO:0000256" key="1">
    <source>
        <dbReference type="SAM" id="SignalP"/>
    </source>
</evidence>
<dbReference type="EMBL" id="WJNG01000010">
    <property type="protein sequence ID" value="MRH43511.1"/>
    <property type="molecule type" value="Genomic_DNA"/>
</dbReference>
<evidence type="ECO:0000313" key="2">
    <source>
        <dbReference type="EMBL" id="MRH43511.1"/>
    </source>
</evidence>
<feature type="signal peptide" evidence="1">
    <location>
        <begin position="1"/>
        <end position="22"/>
    </location>
</feature>
<keyword evidence="1" id="KW-0732">Signal</keyword>
<comment type="caution">
    <text evidence="2">The sequence shown here is derived from an EMBL/GenBank/DDBJ whole genome shotgun (WGS) entry which is preliminary data.</text>
</comment>
<evidence type="ECO:0000313" key="3">
    <source>
        <dbReference type="Proteomes" id="UP000799092"/>
    </source>
</evidence>
<feature type="chain" id="PRO_5039510651" evidence="1">
    <location>
        <begin position="23"/>
        <end position="220"/>
    </location>
</feature>
<keyword evidence="3" id="KW-1185">Reference proteome</keyword>
<protein>
    <submittedName>
        <fullName evidence="2">Uncharacterized protein</fullName>
    </submittedName>
</protein>
<sequence length="220" mass="25302">MRRLMVTALSTFILFSSPIVGLANPADLTEKILEWEKQGIDPNHSEVIDKIRDYIEKNIDDGIFASLHIDREERDLGILVFSFTEPIAEEHKQAMEQFLTEHAEIQFREVEYTEDQLLAKLEEMDFEDFKDEGITIHHTSLDTIGNKIEVGISPYSEENVNVIKEQYGYEMITVVESDQSAVLEDNEQAETANTDETQADDKNFLKRILASIKEWVGNLF</sequence>
<dbReference type="RefSeq" id="WP_153737143.1">
    <property type="nucleotide sequence ID" value="NZ_WJNG01000010.1"/>
</dbReference>
<dbReference type="Proteomes" id="UP000799092">
    <property type="component" value="Unassembled WGS sequence"/>
</dbReference>
<reference evidence="2" key="1">
    <citation type="submission" date="2019-11" db="EMBL/GenBank/DDBJ databases">
        <authorList>
            <person name="Li J."/>
        </authorList>
    </citation>
    <scope>NUCLEOTIDE SEQUENCE</scope>
    <source>
        <strain evidence="2">B6B</strain>
    </source>
</reference>
<dbReference type="AlphaFoldDB" id="A0A6A8DID1"/>